<dbReference type="InterPro" id="IPR003423">
    <property type="entry name" value="OMP_efflux"/>
</dbReference>
<dbReference type="Proteomes" id="UP000287746">
    <property type="component" value="Unassembled WGS sequence"/>
</dbReference>
<gene>
    <name evidence="2" type="ORF">DAH66_18410</name>
</gene>
<dbReference type="SUPFAM" id="SSF56954">
    <property type="entry name" value="Outer membrane efflux proteins (OEP)"/>
    <property type="match status" value="1"/>
</dbReference>
<dbReference type="RefSeq" id="WP_066581335.1">
    <property type="nucleotide sequence ID" value="NZ_PGEN01000001.1"/>
</dbReference>
<comment type="similarity">
    <text evidence="1">Belongs to the outer membrane factor (OMF) (TC 1.B.17) family.</text>
</comment>
<evidence type="ECO:0000313" key="3">
    <source>
        <dbReference type="Proteomes" id="UP000287746"/>
    </source>
</evidence>
<dbReference type="InterPro" id="IPR010131">
    <property type="entry name" value="MdtP/NodT-like"/>
</dbReference>
<sequence length="412" mass="44628">MYSPFRAALVVAVCLPSAALAQAQPLTVEDAIRRTLAAAPQTASTAARIEAQTAARTAAGLRPQPSIDVQVENFGIPTGNLYDQFQITGMYSQRIERGGKREARVALADREMDVTRAEAIVTRLDVIAQVQRLYVEVQATEAQIGIAKQRLTLARMVEAEVKRRVASAKDPLFAGMRATTSVSEAKVDLELATHARDAAFKRLTAMWGGTPADLSVPAADFLRFKEEPVGPSAPSPADLAVYTARGARADATVNLQTANAKRDPTLSAGPRFIGTGDVALVAGVSLPLGGRRLSDARIAEAQAERRRVDADLAVERFTRERAIALLVEKVEETAHEAEAIRDQVIPNADLTLMEVRVGYNRGFFSYTDVSAAQTTLANARARMVDAVRRHHEARVELDRLTGRFTELAQGDF</sequence>
<dbReference type="Pfam" id="PF02321">
    <property type="entry name" value="OEP"/>
    <property type="match status" value="2"/>
</dbReference>
<dbReference type="Gene3D" id="1.20.1600.10">
    <property type="entry name" value="Outer membrane efflux proteins (OEP)"/>
    <property type="match status" value="1"/>
</dbReference>
<evidence type="ECO:0000313" key="2">
    <source>
        <dbReference type="EMBL" id="RSY78527.1"/>
    </source>
</evidence>
<proteinExistence type="inferred from homology"/>
<accession>A0A2M8WAP2</accession>
<dbReference type="PANTHER" id="PTHR30203">
    <property type="entry name" value="OUTER MEMBRANE CATION EFFLUX PROTEIN"/>
    <property type="match status" value="1"/>
</dbReference>
<organism evidence="2 3">
    <name type="scientific">Sphingomonas koreensis</name>
    <dbReference type="NCBI Taxonomy" id="93064"/>
    <lineage>
        <taxon>Bacteria</taxon>
        <taxon>Pseudomonadati</taxon>
        <taxon>Pseudomonadota</taxon>
        <taxon>Alphaproteobacteria</taxon>
        <taxon>Sphingomonadales</taxon>
        <taxon>Sphingomonadaceae</taxon>
        <taxon>Sphingomonas</taxon>
    </lineage>
</organism>
<dbReference type="AlphaFoldDB" id="A0A2M8WAP2"/>
<dbReference type="GO" id="GO:0015562">
    <property type="term" value="F:efflux transmembrane transporter activity"/>
    <property type="evidence" value="ECO:0007669"/>
    <property type="project" value="InterPro"/>
</dbReference>
<dbReference type="PANTHER" id="PTHR30203:SF24">
    <property type="entry name" value="BLR4935 PROTEIN"/>
    <property type="match status" value="1"/>
</dbReference>
<comment type="caution">
    <text evidence="2">The sequence shown here is derived from an EMBL/GenBank/DDBJ whole genome shotgun (WGS) entry which is preliminary data.</text>
</comment>
<dbReference type="EMBL" id="QQYZ01000023">
    <property type="protein sequence ID" value="RSY78527.1"/>
    <property type="molecule type" value="Genomic_DNA"/>
</dbReference>
<evidence type="ECO:0000256" key="1">
    <source>
        <dbReference type="ARBA" id="ARBA00007613"/>
    </source>
</evidence>
<reference evidence="2 3" key="1">
    <citation type="submission" date="2018-07" db="EMBL/GenBank/DDBJ databases">
        <title>Genomic and Epidemiologic Investigation of an Indolent Hospital Outbreak.</title>
        <authorList>
            <person name="Johnson R.C."/>
            <person name="Deming C."/>
            <person name="Conlan S."/>
            <person name="Zellmer C.J."/>
            <person name="Michelin A.V."/>
            <person name="Lee-Lin S."/>
            <person name="Thomas P.J."/>
            <person name="Park M."/>
            <person name="Weingarten R.A."/>
            <person name="Less J."/>
            <person name="Dekker J.P."/>
            <person name="Frank K.M."/>
            <person name="Musser K.A."/>
            <person name="Mcquiston J.R."/>
            <person name="Henderson D.K."/>
            <person name="Lau A.F."/>
            <person name="Palmore T.N."/>
            <person name="Segre J.A."/>
        </authorList>
    </citation>
    <scope>NUCLEOTIDE SEQUENCE [LARGE SCALE GENOMIC DNA]</scope>
    <source>
        <strain evidence="2 3">SK-CDC1_0717</strain>
    </source>
</reference>
<name>A0A2M8WAP2_9SPHN</name>
<protein>
    <submittedName>
        <fullName evidence="2">TolC family protein</fullName>
    </submittedName>
</protein>